<keyword evidence="4" id="KW-1185">Reference proteome</keyword>
<evidence type="ECO:0000256" key="1">
    <source>
        <dbReference type="SAM" id="MobiDB-lite"/>
    </source>
</evidence>
<organism evidence="3 4">
    <name type="scientific">Gambusia affinis</name>
    <name type="common">Western mosquitofish</name>
    <name type="synonym">Heterandria affinis</name>
    <dbReference type="NCBI Taxonomy" id="33528"/>
    <lineage>
        <taxon>Eukaryota</taxon>
        <taxon>Metazoa</taxon>
        <taxon>Chordata</taxon>
        <taxon>Craniata</taxon>
        <taxon>Vertebrata</taxon>
        <taxon>Euteleostomi</taxon>
        <taxon>Actinopterygii</taxon>
        <taxon>Neopterygii</taxon>
        <taxon>Teleostei</taxon>
        <taxon>Neoteleostei</taxon>
        <taxon>Acanthomorphata</taxon>
        <taxon>Ovalentaria</taxon>
        <taxon>Atherinomorphae</taxon>
        <taxon>Cyprinodontiformes</taxon>
        <taxon>Poeciliidae</taxon>
        <taxon>Poeciliinae</taxon>
        <taxon>Gambusia</taxon>
    </lineage>
</organism>
<proteinExistence type="predicted"/>
<accession>A0A315VNN8</accession>
<dbReference type="AlphaFoldDB" id="A0A315VNN8"/>
<feature type="region of interest" description="Disordered" evidence="1">
    <location>
        <begin position="494"/>
        <end position="527"/>
    </location>
</feature>
<evidence type="ECO:0000256" key="2">
    <source>
        <dbReference type="SAM" id="SignalP"/>
    </source>
</evidence>
<feature type="compositionally biased region" description="Polar residues" evidence="1">
    <location>
        <begin position="503"/>
        <end position="526"/>
    </location>
</feature>
<feature type="signal peptide" evidence="2">
    <location>
        <begin position="1"/>
        <end position="29"/>
    </location>
</feature>
<sequence>MGVGRKDHPPVCLVAAVFLMCCMVPLADCLRLRKSQRPVVKREDVHSPTAIVQEGKIVLGKVFESSDIDKKSSFNELSDDESDYQADFAGWSQETDVDEASKELWEHLGAYLHCFDDHMKFRSLGTEASQLSVVQANEPPIPLSMVPPRCGYRIYGTSITFILIVPFKGWKSHTTSTLARPSTVPVVSRTYRTRGSSPDDLVQGFPFYPFLHPPPIAPPPTEEPKVLYPQLPYNPEVLWPYWPHLPEFPPIFPCPQGKCPGQKAPCIIQDPATTQTPPDTPANWYPIICLPLLPNEQHFEDMFYQDCFRLRKSQRRIVQRETGFPPSGRVQEGNIVFGRVFEVPHGSKKHSKNASVDDETDYQADFAGWSQQADMEETSKEKWNPLATSLHCFGDHMKFRSLGPGASQLAVEQAHEPPVPLSMVPPKCGYRMHGNSMAFVLIAPYDGCNMIQQTTAPPPTTSVPKVPYPQIPFPPYFPVPYWHRFPEFPPFLPYPTEKPPKSPTSGQKTTAISATTTESPATTQGPTDAPAQLYPIEYLPVVPNEHFPHMFYSHKGYSSDQHQQARMMKCLAQGRKWTGTLGLTFLSWLGLTKALKVERSSEVEDAMFNGKEFKSALSVAVGPNMGLNASIQADTNETGVTTGDEWRTSNSSLHCGPSKMKFKVMGLGAAELQLDIGNSEYVPLSQVPEACGILVNQTKLGLVLLVRYDSCTVLQENGMYILTMRWRESGINITCAMFPMAEVNTTEHALPLKDNLPLKSLSLHRMRRHLRWRPMYFPCSPYRRYPLCLYTPPPTIMTTTPPPTTATAVTARPIYKNPYFWKKLFALYPLYSRYLKEQNHPLQSYYHAYRYPGWQMYPQAMPTPQVANHPFYQFFMDYITPAMPTATANMPSSYCPYARRTGPFDRLFFAPRMSFGNPEMPEDQQTASPQISPGYQSPANPDSFWESFPLLYHTASQDDPHLDWEDLTPR</sequence>
<evidence type="ECO:0000313" key="3">
    <source>
        <dbReference type="EMBL" id="PWA25152.1"/>
    </source>
</evidence>
<keyword evidence="2" id="KW-0732">Signal</keyword>
<reference evidence="3 4" key="1">
    <citation type="journal article" date="2018" name="G3 (Bethesda)">
        <title>A High-Quality Reference Genome for the Invasive Mosquitofish Gambusia affinis Using a Chicago Library.</title>
        <authorList>
            <person name="Hoffberg S.L."/>
            <person name="Troendle N.J."/>
            <person name="Glenn T.C."/>
            <person name="Mahmud O."/>
            <person name="Louha S."/>
            <person name="Chalopin D."/>
            <person name="Bennetzen J.L."/>
            <person name="Mauricio R."/>
        </authorList>
    </citation>
    <scope>NUCLEOTIDE SEQUENCE [LARGE SCALE GENOMIC DNA]</scope>
    <source>
        <strain evidence="3">NE01/NJP1002.9</strain>
        <tissue evidence="3">Muscle</tissue>
    </source>
</reference>
<feature type="compositionally biased region" description="Polar residues" evidence="1">
    <location>
        <begin position="923"/>
        <end position="940"/>
    </location>
</feature>
<gene>
    <name evidence="3" type="ORF">CCH79_00005282</name>
</gene>
<evidence type="ECO:0000313" key="4">
    <source>
        <dbReference type="Proteomes" id="UP000250572"/>
    </source>
</evidence>
<comment type="caution">
    <text evidence="3">The sequence shown here is derived from an EMBL/GenBank/DDBJ whole genome shotgun (WGS) entry which is preliminary data.</text>
</comment>
<name>A0A315VNN8_GAMAF</name>
<dbReference type="EMBL" id="NHOQ01001318">
    <property type="protein sequence ID" value="PWA25152.1"/>
    <property type="molecule type" value="Genomic_DNA"/>
</dbReference>
<protein>
    <submittedName>
        <fullName evidence="3">Uncharacterized protein</fullName>
    </submittedName>
</protein>
<feature type="chain" id="PRO_5016345658" evidence="2">
    <location>
        <begin position="30"/>
        <end position="970"/>
    </location>
</feature>
<dbReference type="Proteomes" id="UP000250572">
    <property type="component" value="Unassembled WGS sequence"/>
</dbReference>
<feature type="region of interest" description="Disordered" evidence="1">
    <location>
        <begin position="918"/>
        <end position="942"/>
    </location>
</feature>